<feature type="transmembrane region" description="Helical" evidence="1">
    <location>
        <begin position="35"/>
        <end position="53"/>
    </location>
</feature>
<keyword evidence="3" id="KW-1185">Reference proteome</keyword>
<evidence type="ECO:0008006" key="4">
    <source>
        <dbReference type="Google" id="ProtNLM"/>
    </source>
</evidence>
<proteinExistence type="predicted"/>
<accession>A0ABV6RXV0</accession>
<protein>
    <recommendedName>
        <fullName evidence="4">DUF2207 domain-containing protein</fullName>
    </recommendedName>
</protein>
<keyword evidence="1" id="KW-1133">Transmembrane helix</keyword>
<evidence type="ECO:0000313" key="3">
    <source>
        <dbReference type="Proteomes" id="UP001589896"/>
    </source>
</evidence>
<dbReference type="RefSeq" id="WP_386675135.1">
    <property type="nucleotide sequence ID" value="NZ_JBHLTG010000009.1"/>
</dbReference>
<evidence type="ECO:0000256" key="1">
    <source>
        <dbReference type="SAM" id="Phobius"/>
    </source>
</evidence>
<keyword evidence="1" id="KW-0812">Transmembrane</keyword>
<gene>
    <name evidence="2" type="ORF">ACFFGH_28620</name>
</gene>
<dbReference type="EMBL" id="JBHLTG010000009">
    <property type="protein sequence ID" value="MFC0681815.1"/>
    <property type="molecule type" value="Genomic_DNA"/>
</dbReference>
<name>A0ABV6RXV0_9GAMM</name>
<dbReference type="Proteomes" id="UP001589896">
    <property type="component" value="Unassembled WGS sequence"/>
</dbReference>
<keyword evidence="1" id="KW-0472">Membrane</keyword>
<reference evidence="2 3" key="1">
    <citation type="submission" date="2024-09" db="EMBL/GenBank/DDBJ databases">
        <authorList>
            <person name="Sun Q."/>
            <person name="Mori K."/>
        </authorList>
    </citation>
    <scope>NUCLEOTIDE SEQUENCE [LARGE SCALE GENOMIC DNA]</scope>
    <source>
        <strain evidence="2 3">KCTC 23076</strain>
    </source>
</reference>
<comment type="caution">
    <text evidence="2">The sequence shown here is derived from an EMBL/GenBank/DDBJ whole genome shotgun (WGS) entry which is preliminary data.</text>
</comment>
<feature type="transmembrane region" description="Helical" evidence="1">
    <location>
        <begin position="12"/>
        <end position="29"/>
    </location>
</feature>
<evidence type="ECO:0000313" key="2">
    <source>
        <dbReference type="EMBL" id="MFC0681815.1"/>
    </source>
</evidence>
<organism evidence="2 3">
    <name type="scientific">Lysobacter korlensis</name>
    <dbReference type="NCBI Taxonomy" id="553636"/>
    <lineage>
        <taxon>Bacteria</taxon>
        <taxon>Pseudomonadati</taxon>
        <taxon>Pseudomonadota</taxon>
        <taxon>Gammaproteobacteria</taxon>
        <taxon>Lysobacterales</taxon>
        <taxon>Lysobacteraceae</taxon>
        <taxon>Lysobacter</taxon>
    </lineage>
</organism>
<sequence>MNGNTPGFGGSLGWTLILALVIGVGSYLIGLPAALAAVLAAAVGIAGAALSIGGRVQDRRLPDPQIDLRQGARREIKQLSWTAGGQRNRLDEPVVRRLRLVAVARLAARGIDLDDPRHRPRAEQLLGRSTYRVLASPAGQSAAVMQRCIAAIDRLDELPAERTPPTRPATSVPGRTA</sequence>